<keyword evidence="1" id="KW-0805">Transcription regulation</keyword>
<dbReference type="SUPFAM" id="SSF48452">
    <property type="entry name" value="TPR-like"/>
    <property type="match status" value="1"/>
</dbReference>
<dbReference type="InterPro" id="IPR011990">
    <property type="entry name" value="TPR-like_helical_dom_sf"/>
</dbReference>
<proteinExistence type="predicted"/>
<keyword evidence="5" id="KW-0812">Transmembrane</keyword>
<keyword evidence="5" id="KW-1133">Transmembrane helix</keyword>
<dbReference type="Pfam" id="PF12833">
    <property type="entry name" value="HTH_18"/>
    <property type="match status" value="1"/>
</dbReference>
<dbReference type="Gene3D" id="1.10.10.60">
    <property type="entry name" value="Homeodomain-like"/>
    <property type="match status" value="2"/>
</dbReference>
<reference evidence="7 8" key="1">
    <citation type="journal article" date="2013" name="Int. J. Syst. Evol. Microbiol.">
        <title>Kordia antarctica sp. nov., isolated from Antarctic seawater.</title>
        <authorList>
            <person name="Baek K."/>
            <person name="Choi A."/>
            <person name="Kang I."/>
            <person name="Lee K."/>
            <person name="Cho J.C."/>
        </authorList>
    </citation>
    <scope>NUCLEOTIDE SEQUENCE [LARGE SCALE GENOMIC DNA]</scope>
    <source>
        <strain evidence="7 8">IMCC3317</strain>
    </source>
</reference>
<dbReference type="Gene3D" id="1.25.40.10">
    <property type="entry name" value="Tetratricopeptide repeat domain"/>
    <property type="match status" value="1"/>
</dbReference>
<evidence type="ECO:0000256" key="2">
    <source>
        <dbReference type="ARBA" id="ARBA00023125"/>
    </source>
</evidence>
<evidence type="ECO:0000259" key="6">
    <source>
        <dbReference type="PROSITE" id="PS01124"/>
    </source>
</evidence>
<name>A0A7L4ZMN2_9FLAO</name>
<feature type="transmembrane region" description="Helical" evidence="5">
    <location>
        <begin position="468"/>
        <end position="487"/>
    </location>
</feature>
<protein>
    <submittedName>
        <fullName evidence="7">HTH-type transcriptional activator RhaR</fullName>
    </submittedName>
</protein>
<keyword evidence="3" id="KW-0804">Transcription</keyword>
<evidence type="ECO:0000256" key="4">
    <source>
        <dbReference type="SAM" id="Coils"/>
    </source>
</evidence>
<dbReference type="GO" id="GO:0043565">
    <property type="term" value="F:sequence-specific DNA binding"/>
    <property type="evidence" value="ECO:0007669"/>
    <property type="project" value="InterPro"/>
</dbReference>
<evidence type="ECO:0000313" key="7">
    <source>
        <dbReference type="EMBL" id="QHI37771.1"/>
    </source>
</evidence>
<dbReference type="EMBL" id="CP019288">
    <property type="protein sequence ID" value="QHI37771.1"/>
    <property type="molecule type" value="Genomic_DNA"/>
</dbReference>
<dbReference type="GO" id="GO:0003700">
    <property type="term" value="F:DNA-binding transcription factor activity"/>
    <property type="evidence" value="ECO:0007669"/>
    <property type="project" value="InterPro"/>
</dbReference>
<dbReference type="Proteomes" id="UP000464657">
    <property type="component" value="Chromosome"/>
</dbReference>
<dbReference type="PANTHER" id="PTHR43280:SF2">
    <property type="entry name" value="HTH-TYPE TRANSCRIPTIONAL REGULATOR EXSA"/>
    <property type="match status" value="1"/>
</dbReference>
<dbReference type="SMART" id="SM00342">
    <property type="entry name" value="HTH_ARAC"/>
    <property type="match status" value="1"/>
</dbReference>
<sequence length="659" mass="76248">MSLLSEKTIYLCTFITILQDYFDLLDSIVVVISQFSLNFKHKNPFLNAFYVRFKKKSKKVKNYTQNLASFFCLPTSFLHRKSFISFLAALVLIVCCATSAFSQQSANTFEDLKSKFSASSQNSKEALNAATLFLAKAKEANDVARIVEGYELLISNYSHTPKAIFYTDSIILLTKNTKLDNYPAEGYLKKGIQLYYNSKYNDALNNFATANDMALANKNIRQQISIKHYIGLLKNVSEEREEALQIFQDNIAFILKNDFQKKDSDQYLKSLFALADSYNKNRVLDSAEVVHQRGIKASLQHPNKYLYPWFLTSYGITSYYKENYAKGMDSLLKATKFLKTNEKTLCSNYLYIYRCLKKQNKTEEGITYLYKIDSIYQKKPKVVFQAREAYELLNKEHKAAKDAEKQLAVIEKLLAVDKIITDEYQNLGKKIVQKYETPLILSETEELISQKEELISQLKDENFLSEKIVIALIIISVLLVLVVFYFFRRNVVQRKRFDSIMEEYEQKKVLKENENETPLIEKITAAVSQKEDLGLPKEIVDSILIKLQKFEDTHRFTKKNYTQTKLAKELDTNSTYLSKIINMTKGMNFANYMNELRIDYAITQLKENKVFRSYTIKAIALEVGFNNAQSFSIAFHKKTGINPSYFLKQLENQKSVITT</sequence>
<evidence type="ECO:0000256" key="5">
    <source>
        <dbReference type="SAM" id="Phobius"/>
    </source>
</evidence>
<feature type="coiled-coil region" evidence="4">
    <location>
        <begin position="386"/>
        <end position="413"/>
    </location>
</feature>
<dbReference type="PROSITE" id="PS01124">
    <property type="entry name" value="HTH_ARAC_FAMILY_2"/>
    <property type="match status" value="1"/>
</dbReference>
<gene>
    <name evidence="7" type="primary">rhaR_7</name>
    <name evidence="7" type="ORF">IMCC3317_31530</name>
</gene>
<dbReference type="InterPro" id="IPR009057">
    <property type="entry name" value="Homeodomain-like_sf"/>
</dbReference>
<evidence type="ECO:0000256" key="3">
    <source>
        <dbReference type="ARBA" id="ARBA00023163"/>
    </source>
</evidence>
<organism evidence="7 8">
    <name type="scientific">Kordia antarctica</name>
    <dbReference type="NCBI Taxonomy" id="1218801"/>
    <lineage>
        <taxon>Bacteria</taxon>
        <taxon>Pseudomonadati</taxon>
        <taxon>Bacteroidota</taxon>
        <taxon>Flavobacteriia</taxon>
        <taxon>Flavobacteriales</taxon>
        <taxon>Flavobacteriaceae</taxon>
        <taxon>Kordia</taxon>
    </lineage>
</organism>
<dbReference type="PANTHER" id="PTHR43280">
    <property type="entry name" value="ARAC-FAMILY TRANSCRIPTIONAL REGULATOR"/>
    <property type="match status" value="1"/>
</dbReference>
<evidence type="ECO:0000313" key="8">
    <source>
        <dbReference type="Proteomes" id="UP000464657"/>
    </source>
</evidence>
<dbReference type="KEGG" id="kan:IMCC3317_31530"/>
<dbReference type="InterPro" id="IPR018060">
    <property type="entry name" value="HTH_AraC"/>
</dbReference>
<keyword evidence="5" id="KW-0472">Membrane</keyword>
<evidence type="ECO:0000256" key="1">
    <source>
        <dbReference type="ARBA" id="ARBA00023015"/>
    </source>
</evidence>
<accession>A0A7L4ZMN2</accession>
<dbReference type="AlphaFoldDB" id="A0A7L4ZMN2"/>
<keyword evidence="2" id="KW-0238">DNA-binding</keyword>
<keyword evidence="4" id="KW-0175">Coiled coil</keyword>
<keyword evidence="8" id="KW-1185">Reference proteome</keyword>
<feature type="domain" description="HTH araC/xylS-type" evidence="6">
    <location>
        <begin position="537"/>
        <end position="649"/>
    </location>
</feature>
<dbReference type="SUPFAM" id="SSF46689">
    <property type="entry name" value="Homeodomain-like"/>
    <property type="match status" value="1"/>
</dbReference>